<dbReference type="InterPro" id="IPR018392">
    <property type="entry name" value="LysM"/>
</dbReference>
<dbReference type="SUPFAM" id="SSF54106">
    <property type="entry name" value="LysM domain"/>
    <property type="match status" value="1"/>
</dbReference>
<evidence type="ECO:0000313" key="3">
    <source>
        <dbReference type="Proteomes" id="UP000029391"/>
    </source>
</evidence>
<dbReference type="PANTHER" id="PTHR34700:SF4">
    <property type="entry name" value="PHAGE-LIKE ELEMENT PBSX PROTEIN XKDP"/>
    <property type="match status" value="1"/>
</dbReference>
<dbReference type="Gene3D" id="3.10.350.10">
    <property type="entry name" value="LysM domain"/>
    <property type="match status" value="1"/>
</dbReference>
<dbReference type="InterPro" id="IPR052196">
    <property type="entry name" value="Bact_Kbp"/>
</dbReference>
<organism evidence="2 3">
    <name type="scientific">Arenimonas composti TR7-09 = DSM 18010</name>
    <dbReference type="NCBI Taxonomy" id="1121013"/>
    <lineage>
        <taxon>Bacteria</taxon>
        <taxon>Pseudomonadati</taxon>
        <taxon>Pseudomonadota</taxon>
        <taxon>Gammaproteobacteria</taxon>
        <taxon>Lysobacterales</taxon>
        <taxon>Lysobacteraceae</taxon>
        <taxon>Arenimonas</taxon>
    </lineage>
</organism>
<dbReference type="PROSITE" id="PS51782">
    <property type="entry name" value="LYSM"/>
    <property type="match status" value="1"/>
</dbReference>
<dbReference type="Pfam" id="PF01476">
    <property type="entry name" value="LysM"/>
    <property type="match status" value="1"/>
</dbReference>
<accession>A0A091BZW7</accession>
<evidence type="ECO:0000313" key="2">
    <source>
        <dbReference type="EMBL" id="KFN49890.1"/>
    </source>
</evidence>
<dbReference type="eggNOG" id="COG1652">
    <property type="taxonomic scope" value="Bacteria"/>
</dbReference>
<dbReference type="AlphaFoldDB" id="A0A091BZW7"/>
<dbReference type="STRING" id="1121013.GCA_000426365_02284"/>
<keyword evidence="3" id="KW-1185">Reference proteome</keyword>
<name>A0A091BZW7_9GAMM</name>
<dbReference type="SMART" id="SM00257">
    <property type="entry name" value="LysM"/>
    <property type="match status" value="1"/>
</dbReference>
<reference evidence="2 3" key="1">
    <citation type="submission" date="2013-09" db="EMBL/GenBank/DDBJ databases">
        <title>Genome sequencing of Arenimonas composti.</title>
        <authorList>
            <person name="Chen F."/>
            <person name="Wang G."/>
        </authorList>
    </citation>
    <scope>NUCLEOTIDE SEQUENCE [LARGE SCALE GENOMIC DNA]</scope>
    <source>
        <strain evidence="2 3">TR7-09</strain>
    </source>
</reference>
<protein>
    <recommendedName>
        <fullName evidence="1">LysM domain-containing protein</fullName>
    </recommendedName>
</protein>
<feature type="domain" description="LysM" evidence="1">
    <location>
        <begin position="20"/>
        <end position="68"/>
    </location>
</feature>
<gene>
    <name evidence="2" type="ORF">P873_08585</name>
</gene>
<dbReference type="PANTHER" id="PTHR34700">
    <property type="entry name" value="POTASSIUM BINDING PROTEIN KBP"/>
    <property type="match status" value="1"/>
</dbReference>
<dbReference type="EMBL" id="AWXU01000027">
    <property type="protein sequence ID" value="KFN49890.1"/>
    <property type="molecule type" value="Genomic_DNA"/>
</dbReference>
<comment type="caution">
    <text evidence="2">The sequence shown here is derived from an EMBL/GenBank/DDBJ whole genome shotgun (WGS) entry which is preliminary data.</text>
</comment>
<dbReference type="CDD" id="cd00118">
    <property type="entry name" value="LysM"/>
    <property type="match status" value="1"/>
</dbReference>
<sequence length="358" mass="39255">MLLTLTGGVIAAELSEGHPTTYVVKKGDTLWDIAGRFLQKPWLWPEIWQANPQIENPHLIYPGDVLSLVYVDGEPRIGASGPRVGEAINTIPLAEIEPFLKLFTVVEDTSSLPYVIGLEDNRLLSTAGQRVFVRGMQGARPGDLVDFGRPIHRFGGGKGRSGPGRSTLDPRGMPVHGHWRTEPVMHEATGEFLGDEVQFHATGEVTQIQGEITVVVLREEGREIRVGDRVLPHEDQPYDLQFLPRAPDNIPGNAQVLAVADQYDHGGTRFVVALNVGARDGIRNGHVFSIWQDGAERADIIAHQNAMAARNDSVRLPDEFVGHLMVFRTFDKVSYALVMSGIRPVAVGASLKHPDAVQ</sequence>
<evidence type="ECO:0000259" key="1">
    <source>
        <dbReference type="PROSITE" id="PS51782"/>
    </source>
</evidence>
<dbReference type="Proteomes" id="UP000029391">
    <property type="component" value="Unassembled WGS sequence"/>
</dbReference>
<dbReference type="InterPro" id="IPR036779">
    <property type="entry name" value="LysM_dom_sf"/>
</dbReference>
<proteinExistence type="predicted"/>